<dbReference type="PANTHER" id="PTHR47770:SF1">
    <property type="entry name" value="PLANT UBX DOMAIN-CONTAINING PROTEIN 11"/>
    <property type="match status" value="1"/>
</dbReference>
<comment type="caution">
    <text evidence="1">The sequence shown here is derived from an EMBL/GenBank/DDBJ whole genome shotgun (WGS) entry which is preliminary data.</text>
</comment>
<name>A0ABQ9AY05_9ROSI</name>
<protein>
    <recommendedName>
        <fullName evidence="3">Chalcone-flavonone isomerase family protein</fullName>
    </recommendedName>
</protein>
<evidence type="ECO:0000313" key="1">
    <source>
        <dbReference type="EMBL" id="KAJ6366466.1"/>
    </source>
</evidence>
<keyword evidence="2" id="KW-1185">Reference proteome</keyword>
<organism evidence="1 2">
    <name type="scientific">Salix suchowensis</name>
    <dbReference type="NCBI Taxonomy" id="1278906"/>
    <lineage>
        <taxon>Eukaryota</taxon>
        <taxon>Viridiplantae</taxon>
        <taxon>Streptophyta</taxon>
        <taxon>Embryophyta</taxon>
        <taxon>Tracheophyta</taxon>
        <taxon>Spermatophyta</taxon>
        <taxon>Magnoliopsida</taxon>
        <taxon>eudicotyledons</taxon>
        <taxon>Gunneridae</taxon>
        <taxon>Pentapetalae</taxon>
        <taxon>rosids</taxon>
        <taxon>fabids</taxon>
        <taxon>Malpighiales</taxon>
        <taxon>Salicaceae</taxon>
        <taxon>Saliceae</taxon>
        <taxon>Salix</taxon>
    </lineage>
</organism>
<proteinExistence type="predicted"/>
<dbReference type="SUPFAM" id="SSF52833">
    <property type="entry name" value="Thioredoxin-like"/>
    <property type="match status" value="1"/>
</dbReference>
<evidence type="ECO:0000313" key="2">
    <source>
        <dbReference type="Proteomes" id="UP001141253"/>
    </source>
</evidence>
<sequence>MESSISSLTYKGSIAGAIVESKKQKKLFVVYISGENVASAELGKSTWTDSKVAESLSKYCISHKEALML</sequence>
<reference evidence="1" key="1">
    <citation type="submission" date="2022-10" db="EMBL/GenBank/DDBJ databases">
        <authorList>
            <person name="Hyden B.L."/>
            <person name="Feng K."/>
            <person name="Yates T."/>
            <person name="Jawdy S."/>
            <person name="Smart L.B."/>
            <person name="Muchero W."/>
        </authorList>
    </citation>
    <scope>NUCLEOTIDE SEQUENCE</scope>
    <source>
        <tissue evidence="1">Shoot tip</tissue>
    </source>
</reference>
<dbReference type="Proteomes" id="UP001141253">
    <property type="component" value="Chromosome 7"/>
</dbReference>
<dbReference type="PANTHER" id="PTHR47770">
    <property type="entry name" value="PLANT UBX DOMAIN-CONTAINING PROTEIN 11"/>
    <property type="match status" value="1"/>
</dbReference>
<reference evidence="1" key="2">
    <citation type="journal article" date="2023" name="Int. J. Mol. Sci.">
        <title>De Novo Assembly and Annotation of 11 Diverse Shrub Willow (Salix) Genomes Reveals Novel Gene Organization in Sex-Linked Regions.</title>
        <authorList>
            <person name="Hyden B."/>
            <person name="Feng K."/>
            <person name="Yates T.B."/>
            <person name="Jawdy S."/>
            <person name="Cereghino C."/>
            <person name="Smart L.B."/>
            <person name="Muchero W."/>
        </authorList>
    </citation>
    <scope>NUCLEOTIDE SEQUENCE</scope>
    <source>
        <tissue evidence="1">Shoot tip</tissue>
    </source>
</reference>
<gene>
    <name evidence="1" type="ORF">OIU77_002952</name>
</gene>
<evidence type="ECO:0008006" key="3">
    <source>
        <dbReference type="Google" id="ProtNLM"/>
    </source>
</evidence>
<dbReference type="EMBL" id="JAPFFI010000014">
    <property type="protein sequence ID" value="KAJ6366466.1"/>
    <property type="molecule type" value="Genomic_DNA"/>
</dbReference>
<dbReference type="InterPro" id="IPR036249">
    <property type="entry name" value="Thioredoxin-like_sf"/>
</dbReference>
<accession>A0ABQ9AY05</accession>